<gene>
    <name evidence="2" type="ORF">ANANG_G00229850</name>
</gene>
<dbReference type="EMBL" id="JAFIRN010000012">
    <property type="protein sequence ID" value="KAG5839014.1"/>
    <property type="molecule type" value="Genomic_DNA"/>
</dbReference>
<comment type="caution">
    <text evidence="2">The sequence shown here is derived from an EMBL/GenBank/DDBJ whole genome shotgun (WGS) entry which is preliminary data.</text>
</comment>
<evidence type="ECO:0000313" key="3">
    <source>
        <dbReference type="Proteomes" id="UP001044222"/>
    </source>
</evidence>
<protein>
    <submittedName>
        <fullName evidence="2">Uncharacterized protein</fullName>
    </submittedName>
</protein>
<keyword evidence="3" id="KW-1185">Reference proteome</keyword>
<proteinExistence type="predicted"/>
<feature type="region of interest" description="Disordered" evidence="1">
    <location>
        <begin position="36"/>
        <end position="57"/>
    </location>
</feature>
<sequence length="86" mass="9399">MLGYYVWLLDAIGEQKCSCLHFTLFWGKRALEPPFKQTKPRTTQSSKRGHAVGVPVPTLHSCSSSSADIGGDYLSKITQTGDGARL</sequence>
<evidence type="ECO:0000256" key="1">
    <source>
        <dbReference type="SAM" id="MobiDB-lite"/>
    </source>
</evidence>
<dbReference type="AlphaFoldDB" id="A0A9D3LXX0"/>
<organism evidence="2 3">
    <name type="scientific">Anguilla anguilla</name>
    <name type="common">European freshwater eel</name>
    <name type="synonym">Muraena anguilla</name>
    <dbReference type="NCBI Taxonomy" id="7936"/>
    <lineage>
        <taxon>Eukaryota</taxon>
        <taxon>Metazoa</taxon>
        <taxon>Chordata</taxon>
        <taxon>Craniata</taxon>
        <taxon>Vertebrata</taxon>
        <taxon>Euteleostomi</taxon>
        <taxon>Actinopterygii</taxon>
        <taxon>Neopterygii</taxon>
        <taxon>Teleostei</taxon>
        <taxon>Anguilliformes</taxon>
        <taxon>Anguillidae</taxon>
        <taxon>Anguilla</taxon>
    </lineage>
</organism>
<name>A0A9D3LXX0_ANGAN</name>
<reference evidence="2" key="1">
    <citation type="submission" date="2021-01" db="EMBL/GenBank/DDBJ databases">
        <title>A chromosome-scale assembly of European eel, Anguilla anguilla.</title>
        <authorList>
            <person name="Henkel C."/>
            <person name="Jong-Raadsen S.A."/>
            <person name="Dufour S."/>
            <person name="Weltzien F.-A."/>
            <person name="Palstra A.P."/>
            <person name="Pelster B."/>
            <person name="Spaink H.P."/>
            <person name="Van Den Thillart G.E."/>
            <person name="Jansen H."/>
            <person name="Zahm M."/>
            <person name="Klopp C."/>
            <person name="Cedric C."/>
            <person name="Louis A."/>
            <person name="Berthelot C."/>
            <person name="Parey E."/>
            <person name="Roest Crollius H."/>
            <person name="Montfort J."/>
            <person name="Robinson-Rechavi M."/>
            <person name="Bucao C."/>
            <person name="Bouchez O."/>
            <person name="Gislard M."/>
            <person name="Lluch J."/>
            <person name="Milhes M."/>
            <person name="Lampietro C."/>
            <person name="Lopez Roques C."/>
            <person name="Donnadieu C."/>
            <person name="Braasch I."/>
            <person name="Desvignes T."/>
            <person name="Postlethwait J."/>
            <person name="Bobe J."/>
            <person name="Guiguen Y."/>
            <person name="Dirks R."/>
        </authorList>
    </citation>
    <scope>NUCLEOTIDE SEQUENCE</scope>
    <source>
        <strain evidence="2">Tag_6206</strain>
        <tissue evidence="2">Liver</tissue>
    </source>
</reference>
<dbReference type="Proteomes" id="UP001044222">
    <property type="component" value="Chromosome 12"/>
</dbReference>
<accession>A0A9D3LXX0</accession>
<evidence type="ECO:0000313" key="2">
    <source>
        <dbReference type="EMBL" id="KAG5839014.1"/>
    </source>
</evidence>